<dbReference type="InterPro" id="IPR007963">
    <property type="entry name" value="Peptidase_M61_catalytic"/>
</dbReference>
<dbReference type="Gene3D" id="2.30.42.10">
    <property type="match status" value="1"/>
</dbReference>
<gene>
    <name evidence="4" type="ORF">EM6_2597</name>
</gene>
<reference evidence="5" key="2">
    <citation type="journal article" date="2017" name="Plant Physiol. Biochem.">
        <title>Differential oxidative and antioxidative response of duckweed Lemna minor toward plant growth promoting/inhibiting bacteria.</title>
        <authorList>
            <person name="Ishizawa H."/>
            <person name="Kuroda M."/>
            <person name="Morikawa M."/>
            <person name="Ike M."/>
        </authorList>
    </citation>
    <scope>NUCLEOTIDE SEQUENCE [LARGE SCALE GENOMIC DNA]</scope>
    <source>
        <strain evidence="5">M6</strain>
    </source>
</reference>
<dbReference type="RefSeq" id="WP_126423609.1">
    <property type="nucleotide sequence ID" value="NZ_AP018828.1"/>
</dbReference>
<evidence type="ECO:0000259" key="3">
    <source>
        <dbReference type="Pfam" id="PF17899"/>
    </source>
</evidence>
<evidence type="ECO:0000313" key="4">
    <source>
        <dbReference type="EMBL" id="BBF81978.1"/>
    </source>
</evidence>
<evidence type="ECO:0000259" key="2">
    <source>
        <dbReference type="Pfam" id="PF05299"/>
    </source>
</evidence>
<protein>
    <submittedName>
        <fullName evidence="4">PDZ domain family protein</fullName>
    </submittedName>
</protein>
<feature type="chain" id="PRO_5017932552" evidence="1">
    <location>
        <begin position="24"/>
        <end position="642"/>
    </location>
</feature>
<dbReference type="SUPFAM" id="SSF50156">
    <property type="entry name" value="PDZ domain-like"/>
    <property type="match status" value="1"/>
</dbReference>
<evidence type="ECO:0000256" key="1">
    <source>
        <dbReference type="SAM" id="SignalP"/>
    </source>
</evidence>
<dbReference type="Gene3D" id="1.10.390.10">
    <property type="entry name" value="Neutral Protease Domain 2"/>
    <property type="match status" value="1"/>
</dbReference>
<dbReference type="InterPro" id="IPR040756">
    <property type="entry name" value="Peptidase_M61_N"/>
</dbReference>
<evidence type="ECO:0000313" key="5">
    <source>
        <dbReference type="Proteomes" id="UP000278756"/>
    </source>
</evidence>
<dbReference type="EMBL" id="AP018828">
    <property type="protein sequence ID" value="BBF81978.1"/>
    <property type="molecule type" value="Genomic_DNA"/>
</dbReference>
<organism evidence="4 5">
    <name type="scientific">Asticcacaulis excentricus</name>
    <dbReference type="NCBI Taxonomy" id="78587"/>
    <lineage>
        <taxon>Bacteria</taxon>
        <taxon>Pseudomonadati</taxon>
        <taxon>Pseudomonadota</taxon>
        <taxon>Alphaproteobacteria</taxon>
        <taxon>Caulobacterales</taxon>
        <taxon>Caulobacteraceae</taxon>
        <taxon>Asticcacaulis</taxon>
    </lineage>
</organism>
<dbReference type="InterPro" id="IPR036034">
    <property type="entry name" value="PDZ_sf"/>
</dbReference>
<accession>A0A3G9GBP9</accession>
<feature type="domain" description="Peptidase M61 N-terminal" evidence="3">
    <location>
        <begin position="48"/>
        <end position="220"/>
    </location>
</feature>
<dbReference type="InterPro" id="IPR024191">
    <property type="entry name" value="Peptidase_M61"/>
</dbReference>
<dbReference type="Pfam" id="PF17899">
    <property type="entry name" value="Peptidase_M61_N"/>
    <property type="match status" value="1"/>
</dbReference>
<sequence>MKKGMMVSAAVLAAALFSVPVSAQVSAPLPPPLPVSAQVDYPGTLKVYVDATDTQQRVMRVRQVIPVAKSGPFTLIMPRWLPGKHAPRPQADKIANVRFSAGGQNLSWLRDPVEVTAFHIDVPAGTKEVVAEFDFLTPMTTAAGRVVVTDVMANLQWENLSMYPAGYAVTRVPVELTLKLPEGWDYAAALDVASKNADGTVTFKPLPYEHFIDSPMFAGKFSKTFDLSVDPKVPVRMHVFADKPGDLAATDEQIAIHKKMVAQAVKVFKSQHYDHYDFLVHLSEELGDIGLEHHRSSENGHDSTYFTEWKTNYVGRDLLAHEYTHSWDGKFRRGADLYNPDFHTPMRNSLLWVYEGQTQFWGYVLSARSGLYTPEQAKQAIALIAAQYDNFSGSQWRPVLDTTNDPILSARQPKNWLSQQRNEDYYSVGLLIWLDADTLIREKTNNKKSLDDFAGLFFGIKDGSWTPETYEFKDVVAALNSVYAYDWDTFLRMRVNETSKGTFLDGLERGGYRLTYSDTPTDWFKAREKKTKVTDLSYSLGLSLTATGDIGSVFWDSPAFKAGLGQGMSVVAVNGTAYEADGLKAAIADATKPNGKPVELLIKRGKTYKTVTLDYTGGLRYPRLERIDGKKAYLDDILAEKK</sequence>
<dbReference type="PIRSF" id="PIRSF016493">
    <property type="entry name" value="Glycyl_aminpptds"/>
    <property type="match status" value="1"/>
</dbReference>
<dbReference type="InterPro" id="IPR027268">
    <property type="entry name" value="Peptidase_M4/M1_CTD_sf"/>
</dbReference>
<dbReference type="AlphaFoldDB" id="A0A3G9GBP9"/>
<feature type="domain" description="Peptidase M61 catalytic" evidence="2">
    <location>
        <begin position="316"/>
        <end position="432"/>
    </location>
</feature>
<feature type="signal peptide" evidence="1">
    <location>
        <begin position="1"/>
        <end position="23"/>
    </location>
</feature>
<dbReference type="OrthoDB" id="9778516at2"/>
<name>A0A3G9GBP9_9CAUL</name>
<keyword evidence="1" id="KW-0732">Signal</keyword>
<dbReference type="Pfam" id="PF05299">
    <property type="entry name" value="Peptidase_M61"/>
    <property type="match status" value="1"/>
</dbReference>
<proteinExistence type="predicted"/>
<dbReference type="Proteomes" id="UP000278756">
    <property type="component" value="Chromosome 2"/>
</dbReference>
<dbReference type="Gene3D" id="2.60.40.3650">
    <property type="match status" value="1"/>
</dbReference>
<reference evidence="5" key="1">
    <citation type="journal article" date="2017" name="Biotechnol. Biofuels">
        <title>Evaluation of environmental bacterial communities as a factor affecting the growth of duckweed Lemna minor.</title>
        <authorList>
            <person name="Ishizawa H."/>
            <person name="Kuroda M."/>
            <person name="Morikawa M."/>
            <person name="Ike M."/>
        </authorList>
    </citation>
    <scope>NUCLEOTIDE SEQUENCE [LARGE SCALE GENOMIC DNA]</scope>
    <source>
        <strain evidence="5">M6</strain>
    </source>
</reference>